<dbReference type="RefSeq" id="WP_003849605.1">
    <property type="nucleotide sequence ID" value="NZ_BQKK01000001.1"/>
</dbReference>
<dbReference type="GO" id="GO:0005886">
    <property type="term" value="C:plasma membrane"/>
    <property type="evidence" value="ECO:0007669"/>
    <property type="project" value="UniProtKB-SubCell"/>
</dbReference>
<dbReference type="InterPro" id="IPR003593">
    <property type="entry name" value="AAA+_ATPase"/>
</dbReference>
<sequence length="577" mass="62887">MSNSQQPVSNSAENAFEADSTINRVSINSLNVGFDTDGGFVHAVRGVNLDVGQGQIVALVGESGSGKTVTARSILGLVGDTAHSEGIVLVEGSDVLTKSGQDLRKMRGSDVSMIFQEPSSSMNPVFPIWWQMAEGLRAHNPKIKRKEIRERCIRALETVGIPEPEKRIDRYPHEFSGGQKQRIMIAMALELGAKTIVADEPTTALDVTVQAEILQLLRNLRDEYGTSIVIITHNMGVVADLADEVAVMYEGRIIERAPVEELFAHPKEAYTQKLLGAVPHLGEKSLTGTYTAEDFHELDSREVLVEAQGLEITYPGRLGAPAFKAVKGIDLSIHKGEVYGLVGESGSGKTTIGRAMVGLEKVTGGSLNVLGQEMRGVKGKQLRKLRQRVGFIFQDPATSFNPYFTIEQCIAEPLLINRPDISASERRKRVTELLEAVELPAAFAGRYPHELSGGQRQRVSLARGLVLNPELVIADEPTSALDVSVQAVVLELFQSLQQEFGFAALFISHDLAVIDMVSHAVGVLYHGELVESGRGAQVMRDPQQDYTQKLVASLPVPDPVEQKKRRELLTSMRGQAS</sequence>
<proteinExistence type="inferred from homology"/>
<gene>
    <name evidence="11" type="ORF">CAT723_02850</name>
</gene>
<dbReference type="PROSITE" id="PS00211">
    <property type="entry name" value="ABC_TRANSPORTER_1"/>
    <property type="match status" value="2"/>
</dbReference>
<dbReference type="InterPro" id="IPR017871">
    <property type="entry name" value="ABC_transporter-like_CS"/>
</dbReference>
<dbReference type="Pfam" id="PF00005">
    <property type="entry name" value="ABC_tran"/>
    <property type="match status" value="2"/>
</dbReference>
<dbReference type="Pfam" id="PF08352">
    <property type="entry name" value="oligo_HPY"/>
    <property type="match status" value="2"/>
</dbReference>
<dbReference type="InterPro" id="IPR027417">
    <property type="entry name" value="P-loop_NTPase"/>
</dbReference>
<evidence type="ECO:0000256" key="6">
    <source>
        <dbReference type="ARBA" id="ARBA00022741"/>
    </source>
</evidence>
<name>A0AAV5G8J1_CORAM</name>
<dbReference type="Gene3D" id="3.40.50.300">
    <property type="entry name" value="P-loop containing nucleotide triphosphate hydrolases"/>
    <property type="match status" value="2"/>
</dbReference>
<accession>A0AAV5G8J1</accession>
<dbReference type="PANTHER" id="PTHR43297:SF14">
    <property type="entry name" value="ATPASE AAA-TYPE CORE DOMAIN-CONTAINING PROTEIN"/>
    <property type="match status" value="1"/>
</dbReference>
<dbReference type="NCBIfam" id="NF008453">
    <property type="entry name" value="PRK11308.1"/>
    <property type="match status" value="2"/>
</dbReference>
<protein>
    <submittedName>
        <fullName evidence="11">ABC transporter ATP-binding protein</fullName>
    </submittedName>
</protein>
<keyword evidence="6" id="KW-0547">Nucleotide-binding</keyword>
<organism evidence="11 12">
    <name type="scientific">Corynebacterium ammoniagenes</name>
    <name type="common">Brevibacterium ammoniagenes</name>
    <dbReference type="NCBI Taxonomy" id="1697"/>
    <lineage>
        <taxon>Bacteria</taxon>
        <taxon>Bacillati</taxon>
        <taxon>Actinomycetota</taxon>
        <taxon>Actinomycetes</taxon>
        <taxon>Mycobacteriales</taxon>
        <taxon>Corynebacteriaceae</taxon>
        <taxon>Corynebacterium</taxon>
    </lineage>
</organism>
<feature type="domain" description="ABC transporter" evidence="10">
    <location>
        <begin position="305"/>
        <end position="551"/>
    </location>
</feature>
<keyword evidence="9" id="KW-0472">Membrane</keyword>
<dbReference type="InterPro" id="IPR013563">
    <property type="entry name" value="Oligopep_ABC_C"/>
</dbReference>
<evidence type="ECO:0000256" key="7">
    <source>
        <dbReference type="ARBA" id="ARBA00022840"/>
    </source>
</evidence>
<evidence type="ECO:0000259" key="10">
    <source>
        <dbReference type="PROSITE" id="PS50893"/>
    </source>
</evidence>
<keyword evidence="5" id="KW-0997">Cell inner membrane</keyword>
<dbReference type="InterPro" id="IPR050388">
    <property type="entry name" value="ABC_Ni/Peptide_Import"/>
</dbReference>
<evidence type="ECO:0000313" key="11">
    <source>
        <dbReference type="EMBL" id="GJN41806.1"/>
    </source>
</evidence>
<dbReference type="CDD" id="cd03257">
    <property type="entry name" value="ABC_NikE_OppD_transporters"/>
    <property type="match status" value="2"/>
</dbReference>
<evidence type="ECO:0000256" key="4">
    <source>
        <dbReference type="ARBA" id="ARBA00022475"/>
    </source>
</evidence>
<evidence type="ECO:0000256" key="9">
    <source>
        <dbReference type="ARBA" id="ARBA00023136"/>
    </source>
</evidence>
<comment type="similarity">
    <text evidence="2">Belongs to the ABC transporter superfamily.</text>
</comment>
<dbReference type="FunFam" id="3.40.50.300:FF:000016">
    <property type="entry name" value="Oligopeptide ABC transporter ATP-binding component"/>
    <property type="match status" value="1"/>
</dbReference>
<dbReference type="Proteomes" id="UP001054925">
    <property type="component" value="Unassembled WGS sequence"/>
</dbReference>
<dbReference type="AlphaFoldDB" id="A0AAV5G8J1"/>
<dbReference type="PANTHER" id="PTHR43297">
    <property type="entry name" value="OLIGOPEPTIDE TRANSPORT ATP-BINDING PROTEIN APPD"/>
    <property type="match status" value="1"/>
</dbReference>
<dbReference type="EMBL" id="BQKK01000001">
    <property type="protein sequence ID" value="GJN41806.1"/>
    <property type="molecule type" value="Genomic_DNA"/>
</dbReference>
<dbReference type="SMART" id="SM00382">
    <property type="entry name" value="AAA"/>
    <property type="match status" value="2"/>
</dbReference>
<comment type="subcellular location">
    <subcellularLocation>
        <location evidence="1">Cell membrane</location>
        <topology evidence="1">Peripheral membrane protein</topology>
    </subcellularLocation>
</comment>
<dbReference type="InterPro" id="IPR003439">
    <property type="entry name" value="ABC_transporter-like_ATP-bd"/>
</dbReference>
<evidence type="ECO:0000256" key="5">
    <source>
        <dbReference type="ARBA" id="ARBA00022519"/>
    </source>
</evidence>
<evidence type="ECO:0000256" key="2">
    <source>
        <dbReference type="ARBA" id="ARBA00005417"/>
    </source>
</evidence>
<dbReference type="GO" id="GO:0015833">
    <property type="term" value="P:peptide transport"/>
    <property type="evidence" value="ECO:0007669"/>
    <property type="project" value="InterPro"/>
</dbReference>
<keyword evidence="4" id="KW-1003">Cell membrane</keyword>
<evidence type="ECO:0000256" key="3">
    <source>
        <dbReference type="ARBA" id="ARBA00022448"/>
    </source>
</evidence>
<keyword evidence="3" id="KW-0813">Transport</keyword>
<dbReference type="SUPFAM" id="SSF52540">
    <property type="entry name" value="P-loop containing nucleoside triphosphate hydrolases"/>
    <property type="match status" value="2"/>
</dbReference>
<dbReference type="PROSITE" id="PS50893">
    <property type="entry name" value="ABC_TRANSPORTER_2"/>
    <property type="match status" value="2"/>
</dbReference>
<dbReference type="GO" id="GO:0005524">
    <property type="term" value="F:ATP binding"/>
    <property type="evidence" value="ECO:0007669"/>
    <property type="project" value="UniProtKB-KW"/>
</dbReference>
<reference evidence="11" key="1">
    <citation type="submission" date="2021-12" db="EMBL/GenBank/DDBJ databases">
        <title>Draft genome sequence of Corynebacterium ammoniagenes strain T-723.</title>
        <authorList>
            <person name="Matsuzawa M."/>
            <person name="Hiratani M."/>
            <person name="Abe I."/>
            <person name="Tsuji Y."/>
            <person name="Nakamura J."/>
        </authorList>
    </citation>
    <scope>NUCLEOTIDE SEQUENCE</scope>
    <source>
        <strain evidence="11">T-723</strain>
    </source>
</reference>
<evidence type="ECO:0000256" key="1">
    <source>
        <dbReference type="ARBA" id="ARBA00004202"/>
    </source>
</evidence>
<evidence type="ECO:0000313" key="12">
    <source>
        <dbReference type="Proteomes" id="UP001054925"/>
    </source>
</evidence>
<feature type="domain" description="ABC transporter" evidence="10">
    <location>
        <begin position="27"/>
        <end position="275"/>
    </location>
</feature>
<keyword evidence="7 11" id="KW-0067">ATP-binding</keyword>
<keyword evidence="8" id="KW-1278">Translocase</keyword>
<dbReference type="GO" id="GO:0016887">
    <property type="term" value="F:ATP hydrolysis activity"/>
    <property type="evidence" value="ECO:0007669"/>
    <property type="project" value="InterPro"/>
</dbReference>
<evidence type="ECO:0000256" key="8">
    <source>
        <dbReference type="ARBA" id="ARBA00022967"/>
    </source>
</evidence>
<comment type="caution">
    <text evidence="11">The sequence shown here is derived from an EMBL/GenBank/DDBJ whole genome shotgun (WGS) entry which is preliminary data.</text>
</comment>